<evidence type="ECO:0008006" key="6">
    <source>
        <dbReference type="Google" id="ProtNLM"/>
    </source>
</evidence>
<organism evidence="4 5">
    <name type="scientific">Lunasporangiospora selenospora</name>
    <dbReference type="NCBI Taxonomy" id="979761"/>
    <lineage>
        <taxon>Eukaryota</taxon>
        <taxon>Fungi</taxon>
        <taxon>Fungi incertae sedis</taxon>
        <taxon>Mucoromycota</taxon>
        <taxon>Mortierellomycotina</taxon>
        <taxon>Mortierellomycetes</taxon>
        <taxon>Mortierellales</taxon>
        <taxon>Mortierellaceae</taxon>
        <taxon>Lunasporangiospora</taxon>
    </lineage>
</organism>
<dbReference type="Gene3D" id="2.60.40.10">
    <property type="entry name" value="Immunoglobulins"/>
    <property type="match status" value="1"/>
</dbReference>
<evidence type="ECO:0000313" key="4">
    <source>
        <dbReference type="EMBL" id="KAF9580656.1"/>
    </source>
</evidence>
<dbReference type="Proteomes" id="UP000780801">
    <property type="component" value="Unassembled WGS sequence"/>
</dbReference>
<gene>
    <name evidence="4" type="ORF">BGW38_002608</name>
</gene>
<feature type="compositionally biased region" description="Pro residues" evidence="1">
    <location>
        <begin position="653"/>
        <end position="665"/>
    </location>
</feature>
<feature type="compositionally biased region" description="Low complexity" evidence="1">
    <location>
        <begin position="666"/>
        <end position="680"/>
    </location>
</feature>
<dbReference type="OrthoDB" id="71307at2759"/>
<feature type="domain" description="IPT/TIG" evidence="2">
    <location>
        <begin position="737"/>
        <end position="804"/>
    </location>
</feature>
<feature type="compositionally biased region" description="Basic and acidic residues" evidence="1">
    <location>
        <begin position="239"/>
        <end position="249"/>
    </location>
</feature>
<dbReference type="EMBL" id="JAABOA010001926">
    <property type="protein sequence ID" value="KAF9580656.1"/>
    <property type="molecule type" value="Genomic_DNA"/>
</dbReference>
<dbReference type="Pfam" id="PF01833">
    <property type="entry name" value="TIG"/>
    <property type="match status" value="1"/>
</dbReference>
<accession>A0A9P6FTV1</accession>
<feature type="compositionally biased region" description="Acidic residues" evidence="1">
    <location>
        <begin position="250"/>
        <end position="262"/>
    </location>
</feature>
<protein>
    <recommendedName>
        <fullName evidence="6">IPT/TIG domain-containing protein</fullName>
    </recommendedName>
</protein>
<feature type="region of interest" description="Disordered" evidence="1">
    <location>
        <begin position="820"/>
        <end position="842"/>
    </location>
</feature>
<feature type="region of interest" description="Disordered" evidence="1">
    <location>
        <begin position="888"/>
        <end position="916"/>
    </location>
</feature>
<feature type="region of interest" description="Disordered" evidence="1">
    <location>
        <begin position="620"/>
        <end position="680"/>
    </location>
</feature>
<feature type="region of interest" description="Disordered" evidence="1">
    <location>
        <begin position="703"/>
        <end position="747"/>
    </location>
</feature>
<dbReference type="Pfam" id="PF25603">
    <property type="entry name" value="SPT23_MGA2_DBD"/>
    <property type="match status" value="1"/>
</dbReference>
<reference evidence="4" key="1">
    <citation type="journal article" date="2020" name="Fungal Divers.">
        <title>Resolving the Mortierellaceae phylogeny through synthesis of multi-gene phylogenetics and phylogenomics.</title>
        <authorList>
            <person name="Vandepol N."/>
            <person name="Liber J."/>
            <person name="Desiro A."/>
            <person name="Na H."/>
            <person name="Kennedy M."/>
            <person name="Barry K."/>
            <person name="Grigoriev I.V."/>
            <person name="Miller A.N."/>
            <person name="O'Donnell K."/>
            <person name="Stajich J.E."/>
            <person name="Bonito G."/>
        </authorList>
    </citation>
    <scope>NUCLEOTIDE SEQUENCE</scope>
    <source>
        <strain evidence="4">KOD1015</strain>
    </source>
</reference>
<dbReference type="InterPro" id="IPR057962">
    <property type="entry name" value="SPT23_MGA2_DBD"/>
</dbReference>
<dbReference type="GO" id="GO:0045944">
    <property type="term" value="P:positive regulation of transcription by RNA polymerase II"/>
    <property type="evidence" value="ECO:0007669"/>
    <property type="project" value="TreeGrafter"/>
</dbReference>
<feature type="compositionally biased region" description="Low complexity" evidence="1">
    <location>
        <begin position="900"/>
        <end position="916"/>
    </location>
</feature>
<dbReference type="InterPro" id="IPR002909">
    <property type="entry name" value="IPT_dom"/>
</dbReference>
<feature type="compositionally biased region" description="Low complexity" evidence="1">
    <location>
        <begin position="198"/>
        <end position="219"/>
    </location>
</feature>
<feature type="region of interest" description="Disordered" evidence="1">
    <location>
        <begin position="191"/>
        <end position="330"/>
    </location>
</feature>
<evidence type="ECO:0000256" key="1">
    <source>
        <dbReference type="SAM" id="MobiDB-lite"/>
    </source>
</evidence>
<feature type="region of interest" description="Disordered" evidence="1">
    <location>
        <begin position="453"/>
        <end position="472"/>
    </location>
</feature>
<feature type="compositionally biased region" description="Low complexity" evidence="1">
    <location>
        <begin position="820"/>
        <end position="841"/>
    </location>
</feature>
<sequence>MRGEAAKRWKQLRLPRPLIAKEKHRMEKFNGRDKSLPESDILTLEARLVCDHDMEKLLECCDNCIGRERKRAHRRKETQKLIPGGSSILASIPIFGAVKNAGTLSPEDESNPPTPTEPHEYLAWERSRIMVFSSTEYVDISSGQCLLPTRITCYCRHHNEKVGFRIQFTARDSAGAVLTSVLTNPVMMMDDHKSGKRAVPGAPKSSSASSCSGSKAVSATGKPRRRVSSGGSLNLNVRQEGRADELGRDSEDDDDDFSETDLEAGQQYSRTKREADEELSLDTTANGAPARVGTKRRVDDESSIASKRPPASLALNANRGPYRRKTSHDVPYTPVSSVPASPFFGPIDGFTPIKRESFSTSSPFVPGSPYANDEQPNIFSPHYVQAMSAMNGNIQNLSEFLNGGAMQNPKSGSTDAQTAKLFSEQQFLNSESVSLLESFTTLDESNSMDAFASPSYAPSLQSTSPGDGYESRTSFSVPSSAYSETASPMHSPFVPTFSPVALTPDAGAATAFFNAKPPQDFQTLQNQQQQQWLFPIQQAFQQQKLDASKLHIDTQQAVWAATNPSSAAYKEALQTMRNAVSLPTSPSSSAFIQIPTSIPDESETLDLSPPLMGEVEGTKSFAAKRRGQVRRSYSTAASTATSPMISPKAPSTNMPPSPSPPPFSALPPQLSDSMATTSSSSPSVTVAAQFLLYQQQQQQQHQHQLYQQMQSGRAPASQTQAQVQQPTSSCQQPQQKPRVNKLIPSRGPLDGGIEVTLLGTGFFPGMVPSFGGVPVTHCHYYGPETVICRLPQRVYAGTVVVKAHHTIETTSMNSVPIEGSLSTAATTPSPSAPSSPTLSLAGVNHSLEDDTNALFEYEEDKSDRDLMALALQTAATVAAKAALSRRESLVSPSPISAKHSIPSRGSFSGLSSSSVSVPSTLSPSTLIPIPLQSPNAMLSTTPIFPLTASQHHHQQANSILQLSSILQLQQQHQQQQQQQQQQHLQHQLQQLQHLQQQQLLQQSRRRSSSSSSSSSSVYPSFGQHLHPTSPTPLRDLESGLNHGAGMQRRWS</sequence>
<dbReference type="GO" id="GO:0003713">
    <property type="term" value="F:transcription coactivator activity"/>
    <property type="evidence" value="ECO:0007669"/>
    <property type="project" value="TreeGrafter"/>
</dbReference>
<feature type="region of interest" description="Disordered" evidence="1">
    <location>
        <begin position="996"/>
        <end position="1051"/>
    </location>
</feature>
<dbReference type="CDD" id="cd00102">
    <property type="entry name" value="IPT"/>
    <property type="match status" value="1"/>
</dbReference>
<feature type="compositionally biased region" description="Low complexity" evidence="1">
    <location>
        <begin position="996"/>
        <end position="1016"/>
    </location>
</feature>
<feature type="domain" description="SPT23/MGA2-like DNA-binding" evidence="3">
    <location>
        <begin position="6"/>
        <end position="193"/>
    </location>
</feature>
<comment type="caution">
    <text evidence="4">The sequence shown here is derived from an EMBL/GenBank/DDBJ whole genome shotgun (WGS) entry which is preliminary data.</text>
</comment>
<dbReference type="AlphaFoldDB" id="A0A9P6FTV1"/>
<dbReference type="SUPFAM" id="SSF81296">
    <property type="entry name" value="E set domains"/>
    <property type="match status" value="1"/>
</dbReference>
<dbReference type="InterPro" id="IPR013783">
    <property type="entry name" value="Ig-like_fold"/>
</dbReference>
<name>A0A9P6FTV1_9FUNG</name>
<proteinExistence type="predicted"/>
<dbReference type="InterPro" id="IPR051647">
    <property type="entry name" value="Mediator_comp_sub12"/>
</dbReference>
<dbReference type="PANTHER" id="PTHR46007">
    <property type="entry name" value="MEDIATOR OF RNA POLYMERASE II TRANSCRIPTION SUBUNIT 12"/>
    <property type="match status" value="1"/>
</dbReference>
<dbReference type="InterPro" id="IPR014756">
    <property type="entry name" value="Ig_E-set"/>
</dbReference>
<keyword evidence="5" id="KW-1185">Reference proteome</keyword>
<feature type="compositionally biased region" description="Low complexity" evidence="1">
    <location>
        <begin position="720"/>
        <end position="735"/>
    </location>
</feature>
<evidence type="ECO:0000313" key="5">
    <source>
        <dbReference type="Proteomes" id="UP000780801"/>
    </source>
</evidence>
<feature type="compositionally biased region" description="Polar residues" evidence="1">
    <location>
        <begin position="456"/>
        <end position="472"/>
    </location>
</feature>
<dbReference type="PANTHER" id="PTHR46007:SF8">
    <property type="entry name" value="C2H2-TYPE DOMAIN-CONTAINING PROTEIN"/>
    <property type="match status" value="1"/>
</dbReference>
<dbReference type="GO" id="GO:0016592">
    <property type="term" value="C:mediator complex"/>
    <property type="evidence" value="ECO:0007669"/>
    <property type="project" value="TreeGrafter"/>
</dbReference>
<evidence type="ECO:0000259" key="3">
    <source>
        <dbReference type="Pfam" id="PF25603"/>
    </source>
</evidence>
<evidence type="ECO:0000259" key="2">
    <source>
        <dbReference type="Pfam" id="PF01833"/>
    </source>
</evidence>